<evidence type="ECO:0000256" key="3">
    <source>
        <dbReference type="ARBA" id="ARBA00022853"/>
    </source>
</evidence>
<evidence type="ECO:0000256" key="1">
    <source>
        <dbReference type="ARBA" id="ARBA00004123"/>
    </source>
</evidence>
<proteinExistence type="predicted"/>
<keyword evidence="2" id="KW-0677">Repeat</keyword>
<dbReference type="Proteomes" id="UP000682892">
    <property type="component" value="Unassembled WGS sequence"/>
</dbReference>
<dbReference type="Pfam" id="PF14061">
    <property type="entry name" value="Mtf2_C"/>
    <property type="match status" value="1"/>
</dbReference>
<sequence>MSRRVQQNCPRLLSVEWHFLIDLNDRSIFQVIGTTITAVPAPVSALPTPGQSSSLIASLFNQPIDSNGWTSQIPLSHLLPSSSSSGSSTPANCSYQQQQPNLNVPQALPASVTSASSPSTSVASASTSIATTSQGPQPPSKRNFAHGRRLRQRQERNYNENGRRASFAAPSTSTPGSSLPGSPIKNGTTANGGDNGPSSSVVGTDLQSSLNLYFGAAHRILSGERFVIKGRRVSVSGKVQYLIEWEGCPATQVM</sequence>
<dbReference type="GO" id="GO:0006325">
    <property type="term" value="P:chromatin organization"/>
    <property type="evidence" value="ECO:0007669"/>
    <property type="project" value="UniProtKB-KW"/>
</dbReference>
<dbReference type="InterPro" id="IPR025894">
    <property type="entry name" value="Mtf2_C_dom"/>
</dbReference>
<dbReference type="EMBL" id="CH477646">
    <property type="protein sequence ID" value="EAT37843.1"/>
    <property type="molecule type" value="Genomic_DNA"/>
</dbReference>
<feature type="region of interest" description="Disordered" evidence="5">
    <location>
        <begin position="108"/>
        <end position="201"/>
    </location>
</feature>
<dbReference type="AlphaFoldDB" id="Q16TK7"/>
<evidence type="ECO:0000259" key="6">
    <source>
        <dbReference type="Pfam" id="PF14061"/>
    </source>
</evidence>
<name>Q16TK7_AEDAE</name>
<comment type="subcellular location">
    <subcellularLocation>
        <location evidence="1">Nucleus</location>
    </subcellularLocation>
</comment>
<accession>Q16TK7</accession>
<evidence type="ECO:0000256" key="2">
    <source>
        <dbReference type="ARBA" id="ARBA00022737"/>
    </source>
</evidence>
<evidence type="ECO:0000256" key="4">
    <source>
        <dbReference type="ARBA" id="ARBA00023242"/>
    </source>
</evidence>
<evidence type="ECO:0000313" key="7">
    <source>
        <dbReference type="EMBL" id="EAT37843.1"/>
    </source>
</evidence>
<feature type="compositionally biased region" description="Low complexity" evidence="5">
    <location>
        <begin position="170"/>
        <end position="183"/>
    </location>
</feature>
<dbReference type="STRING" id="7159.Q16TK7"/>
<feature type="domain" description="Polycomb-like MTF2 factor 2 C-terminal" evidence="6">
    <location>
        <begin position="205"/>
        <end position="247"/>
    </location>
</feature>
<dbReference type="eggNOG" id="KOG4323">
    <property type="taxonomic scope" value="Eukaryota"/>
</dbReference>
<organism evidence="7 8">
    <name type="scientific">Aedes aegypti</name>
    <name type="common">Yellowfever mosquito</name>
    <name type="synonym">Culex aegypti</name>
    <dbReference type="NCBI Taxonomy" id="7159"/>
    <lineage>
        <taxon>Eukaryota</taxon>
        <taxon>Metazoa</taxon>
        <taxon>Ecdysozoa</taxon>
        <taxon>Arthropoda</taxon>
        <taxon>Hexapoda</taxon>
        <taxon>Insecta</taxon>
        <taxon>Pterygota</taxon>
        <taxon>Neoptera</taxon>
        <taxon>Endopterygota</taxon>
        <taxon>Diptera</taxon>
        <taxon>Nematocera</taxon>
        <taxon>Culicoidea</taxon>
        <taxon>Culicidae</taxon>
        <taxon>Culicinae</taxon>
        <taxon>Aedini</taxon>
        <taxon>Aedes</taxon>
        <taxon>Stegomyia</taxon>
    </lineage>
</organism>
<feature type="compositionally biased region" description="Low complexity" evidence="5">
    <location>
        <begin position="109"/>
        <end position="133"/>
    </location>
</feature>
<feature type="compositionally biased region" description="Basic and acidic residues" evidence="5">
    <location>
        <begin position="152"/>
        <end position="163"/>
    </location>
</feature>
<dbReference type="VEuPathDB" id="VectorBase:AAEL021387"/>
<gene>
    <name evidence="7" type="ORF">AaeL_AAEL010211</name>
</gene>
<dbReference type="HOGENOM" id="CLU_1095048_0_0_1"/>
<evidence type="ECO:0000313" key="8">
    <source>
        <dbReference type="Proteomes" id="UP000682892"/>
    </source>
</evidence>
<reference evidence="7" key="3">
    <citation type="submission" date="2012-09" db="EMBL/GenBank/DDBJ databases">
        <authorList>
            <consortium name="VectorBase"/>
        </authorList>
    </citation>
    <scope>NUCLEOTIDE SEQUENCE</scope>
    <source>
        <strain evidence="7">Liverpool</strain>
    </source>
</reference>
<dbReference type="GO" id="GO:0005634">
    <property type="term" value="C:nucleus"/>
    <property type="evidence" value="ECO:0007669"/>
    <property type="project" value="UniProtKB-SubCell"/>
</dbReference>
<feature type="compositionally biased region" description="Polar residues" evidence="5">
    <location>
        <begin position="185"/>
        <end position="201"/>
    </location>
</feature>
<dbReference type="PaxDb" id="7159-AAEL010211-PA"/>
<keyword evidence="4" id="KW-0539">Nucleus</keyword>
<keyword evidence="3" id="KW-0156">Chromatin regulator</keyword>
<evidence type="ECO:0000256" key="5">
    <source>
        <dbReference type="SAM" id="MobiDB-lite"/>
    </source>
</evidence>
<reference evidence="7" key="2">
    <citation type="journal article" date="2007" name="Science">
        <title>Genome sequence of Aedes aegypti, a major arbovirus vector.</title>
        <authorList>
            <person name="Nene V."/>
            <person name="Wortman J.R."/>
            <person name="Lawson D."/>
            <person name="Haas B."/>
            <person name="Kodira C."/>
            <person name="Tu Z.J."/>
            <person name="Loftus B."/>
            <person name="Xi Z."/>
            <person name="Megy K."/>
            <person name="Grabherr M."/>
            <person name="Ren Q."/>
            <person name="Zdobnov E.M."/>
            <person name="Lobo N.F."/>
            <person name="Campbell K.S."/>
            <person name="Brown S.E."/>
            <person name="Bonaldo M.F."/>
            <person name="Zhu J."/>
            <person name="Sinkins S.P."/>
            <person name="Hogenkamp D.G."/>
            <person name="Amedeo P."/>
            <person name="Arensburger P."/>
            <person name="Atkinson P.W."/>
            <person name="Bidwell S."/>
            <person name="Biedler J."/>
            <person name="Birney E."/>
            <person name="Bruggner R.V."/>
            <person name="Costas J."/>
            <person name="Coy M.R."/>
            <person name="Crabtree J."/>
            <person name="Crawford M."/>
            <person name="Debruyn B."/>
            <person name="Decaprio D."/>
            <person name="Eiglmeier K."/>
            <person name="Eisenstadt E."/>
            <person name="El-Dorry H."/>
            <person name="Gelbart W.M."/>
            <person name="Gomes S.L."/>
            <person name="Hammond M."/>
            <person name="Hannick L.I."/>
            <person name="Hogan J.R."/>
            <person name="Holmes M.H."/>
            <person name="Jaffe D."/>
            <person name="Johnston J.S."/>
            <person name="Kennedy R.C."/>
            <person name="Koo H."/>
            <person name="Kravitz S."/>
            <person name="Kriventseva E.V."/>
            <person name="Kulp D."/>
            <person name="Labutti K."/>
            <person name="Lee E."/>
            <person name="Li S."/>
            <person name="Lovin D.D."/>
            <person name="Mao C."/>
            <person name="Mauceli E."/>
            <person name="Menck C.F."/>
            <person name="Miller J.R."/>
            <person name="Montgomery P."/>
            <person name="Mori A."/>
            <person name="Nascimento A.L."/>
            <person name="Naveira H.F."/>
            <person name="Nusbaum C."/>
            <person name="O'leary S."/>
            <person name="Orvis J."/>
            <person name="Pertea M."/>
            <person name="Quesneville H."/>
            <person name="Reidenbach K.R."/>
            <person name="Rogers Y.H."/>
            <person name="Roth C.W."/>
            <person name="Schneider J.R."/>
            <person name="Schatz M."/>
            <person name="Shumway M."/>
            <person name="Stanke M."/>
            <person name="Stinson E.O."/>
            <person name="Tubio J.M."/>
            <person name="Vanzee J.P."/>
            <person name="Verjovski-Almeida S."/>
            <person name="Werner D."/>
            <person name="White O."/>
            <person name="Wyder S."/>
            <person name="Zeng Q."/>
            <person name="Zhao Q."/>
            <person name="Zhao Y."/>
            <person name="Hill C.A."/>
            <person name="Raikhel A.S."/>
            <person name="Soares M.B."/>
            <person name="Knudson D.L."/>
            <person name="Lee N.H."/>
            <person name="Galagan J."/>
            <person name="Salzberg S.L."/>
            <person name="Paulsen I.T."/>
            <person name="Dimopoulos G."/>
            <person name="Collins F.H."/>
            <person name="Birren B."/>
            <person name="Fraser-Liggett C.M."/>
            <person name="Severson D.W."/>
        </authorList>
    </citation>
    <scope>NUCLEOTIDE SEQUENCE [LARGE SCALE GENOMIC DNA]</scope>
    <source>
        <strain evidence="7">Liverpool</strain>
    </source>
</reference>
<protein>
    <submittedName>
        <fullName evidence="7">AAEL010211-PA</fullName>
    </submittedName>
</protein>
<reference evidence="7" key="1">
    <citation type="submission" date="2005-10" db="EMBL/GenBank/DDBJ databases">
        <authorList>
            <person name="Loftus B.J."/>
            <person name="Nene V.M."/>
            <person name="Hannick L.I."/>
            <person name="Bidwell S."/>
            <person name="Haas B."/>
            <person name="Amedeo P."/>
            <person name="Orvis J."/>
            <person name="Wortman J.R."/>
            <person name="White O.R."/>
            <person name="Salzberg S."/>
            <person name="Shumway M."/>
            <person name="Koo H."/>
            <person name="Zhao Y."/>
            <person name="Holmes M."/>
            <person name="Miller J."/>
            <person name="Schatz M."/>
            <person name="Pop M."/>
            <person name="Pai G."/>
            <person name="Utterback T."/>
            <person name="Rogers Y.-H."/>
            <person name="Kravitz S."/>
            <person name="Fraser C.M."/>
        </authorList>
    </citation>
    <scope>NUCLEOTIDE SEQUENCE</scope>
    <source>
        <strain evidence="7">Liverpool</strain>
    </source>
</reference>